<dbReference type="AlphaFoldDB" id="A0A1D6F1R3"/>
<reference evidence="1" key="1">
    <citation type="submission" date="2015-12" db="EMBL/GenBank/DDBJ databases">
        <title>Update maize B73 reference genome by single molecule sequencing technologies.</title>
        <authorList>
            <consortium name="Maize Genome Sequencing Project"/>
            <person name="Ware D."/>
        </authorList>
    </citation>
    <scope>NUCLEOTIDE SEQUENCE [LARGE SCALE GENOMIC DNA]</scope>
    <source>
        <tissue evidence="1">Seedling</tissue>
    </source>
</reference>
<name>A0A1D6F1R3_MAIZE</name>
<dbReference type="EMBL" id="CM007648">
    <property type="protein sequence ID" value="ONM25379.1"/>
    <property type="molecule type" value="Genomic_DNA"/>
</dbReference>
<dbReference type="InParanoid" id="A0A1D6F1R3"/>
<evidence type="ECO:0000313" key="1">
    <source>
        <dbReference type="EMBL" id="ONM25379.1"/>
    </source>
</evidence>
<gene>
    <name evidence="1" type="ORF">ZEAMMB73_Zm00001d006878</name>
</gene>
<organism evidence="1">
    <name type="scientific">Zea mays</name>
    <name type="common">Maize</name>
    <dbReference type="NCBI Taxonomy" id="4577"/>
    <lineage>
        <taxon>Eukaryota</taxon>
        <taxon>Viridiplantae</taxon>
        <taxon>Streptophyta</taxon>
        <taxon>Embryophyta</taxon>
        <taxon>Tracheophyta</taxon>
        <taxon>Spermatophyta</taxon>
        <taxon>Magnoliopsida</taxon>
        <taxon>Liliopsida</taxon>
        <taxon>Poales</taxon>
        <taxon>Poaceae</taxon>
        <taxon>PACMAD clade</taxon>
        <taxon>Panicoideae</taxon>
        <taxon>Andropogonodae</taxon>
        <taxon>Andropogoneae</taxon>
        <taxon>Tripsacinae</taxon>
        <taxon>Zea</taxon>
    </lineage>
</organism>
<protein>
    <submittedName>
        <fullName evidence="1">Uncharacterized protein</fullName>
    </submittedName>
</protein>
<proteinExistence type="predicted"/>
<sequence>MELLVLRAQHTQPVLRVTHVLVSLSASKSAVLAGATARSPASSCAKRVLAALLWASERDARQWTTKRRNCC</sequence>
<accession>A0A1D6F1R3</accession>